<dbReference type="GO" id="GO:0042956">
    <property type="term" value="P:maltodextrin transmembrane transport"/>
    <property type="evidence" value="ECO:0007669"/>
    <property type="project" value="TreeGrafter"/>
</dbReference>
<evidence type="ECO:0000313" key="6">
    <source>
        <dbReference type="EMBL" id="TLD01975.1"/>
    </source>
</evidence>
<feature type="signal peptide" evidence="5">
    <location>
        <begin position="1"/>
        <end position="21"/>
    </location>
</feature>
<evidence type="ECO:0000256" key="5">
    <source>
        <dbReference type="SAM" id="SignalP"/>
    </source>
</evidence>
<dbReference type="Gene3D" id="3.40.190.10">
    <property type="entry name" value="Periplasmic binding protein-like II"/>
    <property type="match status" value="1"/>
</dbReference>
<dbReference type="Pfam" id="PF13416">
    <property type="entry name" value="SBP_bac_8"/>
    <property type="match status" value="1"/>
</dbReference>
<dbReference type="RefSeq" id="WP_243132994.1">
    <property type="nucleotide sequence ID" value="NZ_QGQD01000023.1"/>
</dbReference>
<comment type="similarity">
    <text evidence="1">Belongs to the bacterial solute-binding protein 1 family.</text>
</comment>
<gene>
    <name evidence="6" type="ORF">DSM106044_01012</name>
</gene>
<evidence type="ECO:0000256" key="1">
    <source>
        <dbReference type="ARBA" id="ARBA00008520"/>
    </source>
</evidence>
<protein>
    <submittedName>
        <fullName evidence="6">Putative ABC transporter-binding protein</fullName>
    </submittedName>
</protein>
<dbReference type="PANTHER" id="PTHR30061">
    <property type="entry name" value="MALTOSE-BINDING PERIPLASMIC PROTEIN"/>
    <property type="match status" value="1"/>
</dbReference>
<dbReference type="EMBL" id="QGQD01000023">
    <property type="protein sequence ID" value="TLD01975.1"/>
    <property type="molecule type" value="Genomic_DNA"/>
</dbReference>
<dbReference type="InterPro" id="IPR006059">
    <property type="entry name" value="SBP"/>
</dbReference>
<feature type="chain" id="PRO_5039479786" evidence="5">
    <location>
        <begin position="22"/>
        <end position="440"/>
    </location>
</feature>
<organism evidence="6 7">
    <name type="scientific">Robinsoniella peoriensis</name>
    <dbReference type="NCBI Taxonomy" id="180332"/>
    <lineage>
        <taxon>Bacteria</taxon>
        <taxon>Bacillati</taxon>
        <taxon>Bacillota</taxon>
        <taxon>Clostridia</taxon>
        <taxon>Lachnospirales</taxon>
        <taxon>Lachnospiraceae</taxon>
        <taxon>Robinsoniella</taxon>
    </lineage>
</organism>
<dbReference type="GO" id="GO:1901982">
    <property type="term" value="F:maltose binding"/>
    <property type="evidence" value="ECO:0007669"/>
    <property type="project" value="TreeGrafter"/>
</dbReference>
<dbReference type="PANTHER" id="PTHR30061:SF50">
    <property type="entry name" value="MALTOSE_MALTODEXTRIN-BINDING PERIPLASMIC PROTEIN"/>
    <property type="match status" value="1"/>
</dbReference>
<evidence type="ECO:0000256" key="2">
    <source>
        <dbReference type="ARBA" id="ARBA00022448"/>
    </source>
</evidence>
<dbReference type="SUPFAM" id="SSF53850">
    <property type="entry name" value="Periplasmic binding protein-like II"/>
    <property type="match status" value="1"/>
</dbReference>
<evidence type="ECO:0000256" key="3">
    <source>
        <dbReference type="ARBA" id="ARBA00022729"/>
    </source>
</evidence>
<dbReference type="PROSITE" id="PS51257">
    <property type="entry name" value="PROKAR_LIPOPROTEIN"/>
    <property type="match status" value="1"/>
</dbReference>
<keyword evidence="2" id="KW-0813">Transport</keyword>
<proteinExistence type="inferred from homology"/>
<dbReference type="AlphaFoldDB" id="A0A4U8QAB9"/>
<evidence type="ECO:0000256" key="4">
    <source>
        <dbReference type="SAM" id="MobiDB-lite"/>
    </source>
</evidence>
<dbReference type="GO" id="GO:0055052">
    <property type="term" value="C:ATP-binding cassette (ABC) transporter complex, substrate-binding subunit-containing"/>
    <property type="evidence" value="ECO:0007669"/>
    <property type="project" value="TreeGrafter"/>
</dbReference>
<feature type="compositionally biased region" description="Polar residues" evidence="4">
    <location>
        <begin position="27"/>
        <end position="36"/>
    </location>
</feature>
<dbReference type="GO" id="GO:0015768">
    <property type="term" value="P:maltose transport"/>
    <property type="evidence" value="ECO:0007669"/>
    <property type="project" value="TreeGrafter"/>
</dbReference>
<dbReference type="Proteomes" id="UP000306509">
    <property type="component" value="Unassembled WGS sequence"/>
</dbReference>
<evidence type="ECO:0000313" key="7">
    <source>
        <dbReference type="Proteomes" id="UP000306509"/>
    </source>
</evidence>
<dbReference type="STRING" id="180332.GCA_000797495_00341"/>
<keyword evidence="3 5" id="KW-0732">Signal</keyword>
<keyword evidence="7" id="KW-1185">Reference proteome</keyword>
<sequence precursor="true">MKMRKAMSMVLVFVLASGLMACGQGTKADQTGTGKETSAKKESTADGGTDLTFWIFLNPESAEDPRNVVLKEIVEDYNKNNTMGNTVTVESIHYSKFESQAIQAAAAGTGPDIINIYTDMLKQHIAGKTVQPMTKYAEEFIPAMEGYTYSADSLKINNEIYTLPWESRTFTYWYRTDVFADVPNSLSDLADTAGAKSTALEQGFVIGLSDGSNAASFMESFIPFLRSAGGSLFDDNGKAVFNDDAGVKVLEYMKGLVDKGAMDNSTLSLGVDDVVDAFKAGTILSCNAGTQRAAAIRSSELNDKISSAPILGFEDGMESPAVVAGQSLGIGKYCKNTDAAFDFIKTFYTKENQVKWLKANVLPVLSSVYDEEEIKALANYEELKMWNEYAATGAVEFYPEDYSELSVKLVQAAQNVVFNEQDAKTALDETANWYNEKNGL</sequence>
<accession>A0A4U8QAB9</accession>
<feature type="region of interest" description="Disordered" evidence="4">
    <location>
        <begin position="26"/>
        <end position="45"/>
    </location>
</feature>
<reference evidence="6 7" key="1">
    <citation type="journal article" date="2019" name="Anaerobe">
        <title>Detection of Robinsoniella peoriensis in multiple bone samples of a trauma patient.</title>
        <authorList>
            <person name="Schrottner P."/>
            <person name="Hartwich K."/>
            <person name="Bunk B."/>
            <person name="Schober I."/>
            <person name="Helbig S."/>
            <person name="Rudolph W.W."/>
            <person name="Gunzer F."/>
        </authorList>
    </citation>
    <scope>NUCLEOTIDE SEQUENCE [LARGE SCALE GENOMIC DNA]</scope>
    <source>
        <strain evidence="6 7">DSM 106044</strain>
    </source>
</reference>
<name>A0A4U8QAB9_9FIRM</name>
<comment type="caution">
    <text evidence="6">The sequence shown here is derived from an EMBL/GenBank/DDBJ whole genome shotgun (WGS) entry which is preliminary data.</text>
</comment>